<gene>
    <name evidence="2" type="ORF">J2Z81_003127</name>
</gene>
<keyword evidence="1" id="KW-0812">Transmembrane</keyword>
<evidence type="ECO:0000313" key="2">
    <source>
        <dbReference type="EMBL" id="MBP2259133.1"/>
    </source>
</evidence>
<dbReference type="RefSeq" id="WP_156947733.1">
    <property type="nucleotide sequence ID" value="NZ_JAGIKX010000056.1"/>
</dbReference>
<protein>
    <submittedName>
        <fullName evidence="2">Uncharacterized protein</fullName>
    </submittedName>
</protein>
<proteinExistence type="predicted"/>
<dbReference type="EMBL" id="JAGIKX010000056">
    <property type="protein sequence ID" value="MBP2259133.1"/>
    <property type="molecule type" value="Genomic_DNA"/>
</dbReference>
<accession>A0ABS4SC97</accession>
<organism evidence="2 3">
    <name type="scientific">Virgibacillus alimentarius</name>
    <dbReference type="NCBI Taxonomy" id="698769"/>
    <lineage>
        <taxon>Bacteria</taxon>
        <taxon>Bacillati</taxon>
        <taxon>Bacillota</taxon>
        <taxon>Bacilli</taxon>
        <taxon>Bacillales</taxon>
        <taxon>Bacillaceae</taxon>
        <taxon>Virgibacillus</taxon>
    </lineage>
</organism>
<keyword evidence="1" id="KW-0472">Membrane</keyword>
<dbReference type="Proteomes" id="UP001519294">
    <property type="component" value="Unassembled WGS sequence"/>
</dbReference>
<comment type="caution">
    <text evidence="2">The sequence shown here is derived from an EMBL/GenBank/DDBJ whole genome shotgun (WGS) entry which is preliminary data.</text>
</comment>
<sequence length="57" mass="6417">MEIQTKEKCAVTNKLGILIGTTMILSTLLIADFIFKGAVFKRLPQSCQNKISEWTSR</sequence>
<evidence type="ECO:0000256" key="1">
    <source>
        <dbReference type="SAM" id="Phobius"/>
    </source>
</evidence>
<reference evidence="2 3" key="1">
    <citation type="submission" date="2021-03" db="EMBL/GenBank/DDBJ databases">
        <title>Genomic Encyclopedia of Type Strains, Phase IV (KMG-IV): sequencing the most valuable type-strain genomes for metagenomic binning, comparative biology and taxonomic classification.</title>
        <authorList>
            <person name="Goeker M."/>
        </authorList>
    </citation>
    <scope>NUCLEOTIDE SEQUENCE [LARGE SCALE GENOMIC DNA]</scope>
    <source>
        <strain evidence="2 3">DSM 25790</strain>
    </source>
</reference>
<keyword evidence="1" id="KW-1133">Transmembrane helix</keyword>
<keyword evidence="3" id="KW-1185">Reference proteome</keyword>
<evidence type="ECO:0000313" key="3">
    <source>
        <dbReference type="Proteomes" id="UP001519294"/>
    </source>
</evidence>
<feature type="transmembrane region" description="Helical" evidence="1">
    <location>
        <begin position="15"/>
        <end position="35"/>
    </location>
</feature>
<name>A0ABS4SC97_9BACI</name>